<reference evidence="3 4" key="1">
    <citation type="submission" date="2020-06" db="EMBL/GenBank/DDBJ databases">
        <title>Whole-genome sequence of Allochromatium humboldtianum DSM 21881, type strain.</title>
        <authorList>
            <person name="Kyndt J.A."/>
            <person name="Meyer T.E."/>
        </authorList>
    </citation>
    <scope>NUCLEOTIDE SEQUENCE [LARGE SCALE GENOMIC DNA]</scope>
    <source>
        <strain evidence="3 4">DSM 21881</strain>
    </source>
</reference>
<dbReference type="PANTHER" id="PTHR23074:SF17">
    <property type="entry name" value="FIDGETIN-LIKE PROTEIN 1"/>
    <property type="match status" value="1"/>
</dbReference>
<evidence type="ECO:0000256" key="1">
    <source>
        <dbReference type="ARBA" id="ARBA00006914"/>
    </source>
</evidence>
<evidence type="ECO:0000313" key="4">
    <source>
        <dbReference type="Proteomes" id="UP000592294"/>
    </source>
</evidence>
<evidence type="ECO:0000313" key="3">
    <source>
        <dbReference type="EMBL" id="NVZ08280.1"/>
    </source>
</evidence>
<dbReference type="RefSeq" id="WP_176975069.1">
    <property type="nucleotide sequence ID" value="NZ_JABZEO010000002.1"/>
</dbReference>
<gene>
    <name evidence="3" type="ORF">HW932_03285</name>
</gene>
<evidence type="ECO:0000259" key="2">
    <source>
        <dbReference type="SMART" id="SM00382"/>
    </source>
</evidence>
<proteinExistence type="inferred from homology"/>
<dbReference type="InterPro" id="IPR027417">
    <property type="entry name" value="P-loop_NTPase"/>
</dbReference>
<organism evidence="3 4">
    <name type="scientific">Allochromatium humboldtianum</name>
    <dbReference type="NCBI Taxonomy" id="504901"/>
    <lineage>
        <taxon>Bacteria</taxon>
        <taxon>Pseudomonadati</taxon>
        <taxon>Pseudomonadota</taxon>
        <taxon>Gammaproteobacteria</taxon>
        <taxon>Chromatiales</taxon>
        <taxon>Chromatiaceae</taxon>
        <taxon>Allochromatium</taxon>
    </lineage>
</organism>
<dbReference type="Gene3D" id="3.40.50.300">
    <property type="entry name" value="P-loop containing nucleotide triphosphate hydrolases"/>
    <property type="match status" value="2"/>
</dbReference>
<sequence>MPAAHTFWRTDVEAIPAVERRLALYALQLIEDAPDFKKTRLQERDVLGALWPLLRSSIKPRAIAACVTRPDEIDDLDAEPHIDWDDDDLPLSDRRLRERLRQGFESVPHTLIRRLTKAEADVTLSPTVALLVEQLALDATTQRVLEFFDLYTLSEPLRQLLRACGTAPGRVNLPRLAALLGLPAPTLRAALQRTAPLRALGLARYDADQSDLEDFLRPSELLRELLDSAPADGSQLLAQLIEPAPAAVWPLESFPHLAREAERLTETLGEAARTGAGGVNALLYGEPGTGKTELARAVAAAAGLTAYQVRSADEDQDGLVREGRLAAYLLAQRLLARRPDVVLIFDEVEDVFDSDNSLAALLRGGAVTGRQKGWMNRILEENPVPALWIANRTDGMDPAFLRRFLVPVPCVTPPRSVRRQMAERHLGETGLSPTLLDELAADPLLAPAQLGAARRLLELRPGAEPETTVREGMAALRTLLHGSPAPRRREPATEFDVAYLNLGGGLSPSAIARALHREGRGTLCFYGPPGTGKTAFAEVLAEALDRELVARQASDLLSPYVGETEHNLARLFREFDPSRSVLLLDEVDSFLSDRRQAQHSWERTQVNELLQQMERFSGIFIAATNLMSGIDGAALRRFDFKLSFQALTAAQRVALFAREVFGEATAPMAPEWVRHLEQLAGLTPGDFATVCRQQRLLGEAFTPEQFIKRLVVEWQLKGESLAAVA</sequence>
<dbReference type="InterPro" id="IPR050304">
    <property type="entry name" value="MT-severing_AAA_ATPase"/>
</dbReference>
<dbReference type="SUPFAM" id="SSF52540">
    <property type="entry name" value="P-loop containing nucleoside triphosphate hydrolases"/>
    <property type="match status" value="2"/>
</dbReference>
<dbReference type="AlphaFoldDB" id="A0A850RBE4"/>
<dbReference type="GO" id="GO:0016887">
    <property type="term" value="F:ATP hydrolysis activity"/>
    <property type="evidence" value="ECO:0007669"/>
    <property type="project" value="InterPro"/>
</dbReference>
<dbReference type="SMART" id="SM00382">
    <property type="entry name" value="AAA"/>
    <property type="match status" value="2"/>
</dbReference>
<keyword evidence="4" id="KW-1185">Reference proteome</keyword>
<dbReference type="GO" id="GO:0005524">
    <property type="term" value="F:ATP binding"/>
    <property type="evidence" value="ECO:0007669"/>
    <property type="project" value="InterPro"/>
</dbReference>
<dbReference type="Proteomes" id="UP000592294">
    <property type="component" value="Unassembled WGS sequence"/>
</dbReference>
<name>A0A850RBE4_9GAMM</name>
<dbReference type="EMBL" id="JABZEO010000002">
    <property type="protein sequence ID" value="NVZ08280.1"/>
    <property type="molecule type" value="Genomic_DNA"/>
</dbReference>
<feature type="domain" description="AAA+ ATPase" evidence="2">
    <location>
        <begin position="277"/>
        <end position="410"/>
    </location>
</feature>
<dbReference type="PANTHER" id="PTHR23074">
    <property type="entry name" value="AAA DOMAIN-CONTAINING"/>
    <property type="match status" value="1"/>
</dbReference>
<dbReference type="CDD" id="cd19481">
    <property type="entry name" value="RecA-like_protease"/>
    <property type="match status" value="1"/>
</dbReference>
<comment type="similarity">
    <text evidence="1">Belongs to the AAA ATPase family.</text>
</comment>
<dbReference type="InterPro" id="IPR003959">
    <property type="entry name" value="ATPase_AAA_core"/>
</dbReference>
<dbReference type="Pfam" id="PF00004">
    <property type="entry name" value="AAA"/>
    <property type="match status" value="2"/>
</dbReference>
<feature type="domain" description="AAA+ ATPase" evidence="2">
    <location>
        <begin position="519"/>
        <end position="648"/>
    </location>
</feature>
<protein>
    <submittedName>
        <fullName evidence="3">AAA family ATPase</fullName>
    </submittedName>
</protein>
<comment type="caution">
    <text evidence="3">The sequence shown here is derived from an EMBL/GenBank/DDBJ whole genome shotgun (WGS) entry which is preliminary data.</text>
</comment>
<dbReference type="InterPro" id="IPR003593">
    <property type="entry name" value="AAA+_ATPase"/>
</dbReference>
<accession>A0A850RBE4</accession>